<protein>
    <submittedName>
        <fullName evidence="1">Uncharacterized protein</fullName>
    </submittedName>
</protein>
<evidence type="ECO:0000313" key="2">
    <source>
        <dbReference type="Proteomes" id="UP001215598"/>
    </source>
</evidence>
<reference evidence="1" key="1">
    <citation type="submission" date="2023-03" db="EMBL/GenBank/DDBJ databases">
        <title>Massive genome expansion in bonnet fungi (Mycena s.s.) driven by repeated elements and novel gene families across ecological guilds.</title>
        <authorList>
            <consortium name="Lawrence Berkeley National Laboratory"/>
            <person name="Harder C.B."/>
            <person name="Miyauchi S."/>
            <person name="Viragh M."/>
            <person name="Kuo A."/>
            <person name="Thoen E."/>
            <person name="Andreopoulos B."/>
            <person name="Lu D."/>
            <person name="Skrede I."/>
            <person name="Drula E."/>
            <person name="Henrissat B."/>
            <person name="Morin E."/>
            <person name="Kohler A."/>
            <person name="Barry K."/>
            <person name="LaButti K."/>
            <person name="Morin E."/>
            <person name="Salamov A."/>
            <person name="Lipzen A."/>
            <person name="Mereny Z."/>
            <person name="Hegedus B."/>
            <person name="Baldrian P."/>
            <person name="Stursova M."/>
            <person name="Weitz H."/>
            <person name="Taylor A."/>
            <person name="Grigoriev I.V."/>
            <person name="Nagy L.G."/>
            <person name="Martin F."/>
            <person name="Kauserud H."/>
        </authorList>
    </citation>
    <scope>NUCLEOTIDE SEQUENCE</scope>
    <source>
        <strain evidence="1">CBHHK182m</strain>
    </source>
</reference>
<comment type="caution">
    <text evidence="1">The sequence shown here is derived from an EMBL/GenBank/DDBJ whole genome shotgun (WGS) entry which is preliminary data.</text>
</comment>
<name>A0AAD7MRE4_9AGAR</name>
<proteinExistence type="predicted"/>
<dbReference type="EMBL" id="JARKIB010000171">
    <property type="protein sequence ID" value="KAJ7728649.1"/>
    <property type="molecule type" value="Genomic_DNA"/>
</dbReference>
<sequence length="307" mass="34042">MDNLAGGIYLKRNHWTKMGHFSLEEIYWRDFAGGLRWSEIVGGISAINPPSIRRGFRHPPSFLLLQRIELVTPPRLNSICGNTRCVILPILFYPGIEPRAPKKHVLGLGGHCFAWQYESLEGRCAAFPAGIFFIKVQAENYVLNNGRSGPSEAAAIRSDRSEAAVIAPHQALSHQKSLRLIVQTDFAPKNGPLKDGPQRGPWARSFNSLKDQIFRLKKLFSAPDRSIVIKRARVSTVPNHNAQIALGTGTFPPSLYAPPQRHYCPPKTQFANRNFQVPPILSFPAGLHASVNQEALFINPNVQVCGG</sequence>
<dbReference type="AlphaFoldDB" id="A0AAD7MRE4"/>
<gene>
    <name evidence="1" type="ORF">B0H16DRAFT_1470410</name>
</gene>
<evidence type="ECO:0000313" key="1">
    <source>
        <dbReference type="EMBL" id="KAJ7728649.1"/>
    </source>
</evidence>
<accession>A0AAD7MRE4</accession>
<keyword evidence="2" id="KW-1185">Reference proteome</keyword>
<dbReference type="Proteomes" id="UP001215598">
    <property type="component" value="Unassembled WGS sequence"/>
</dbReference>
<organism evidence="1 2">
    <name type="scientific">Mycena metata</name>
    <dbReference type="NCBI Taxonomy" id="1033252"/>
    <lineage>
        <taxon>Eukaryota</taxon>
        <taxon>Fungi</taxon>
        <taxon>Dikarya</taxon>
        <taxon>Basidiomycota</taxon>
        <taxon>Agaricomycotina</taxon>
        <taxon>Agaricomycetes</taxon>
        <taxon>Agaricomycetidae</taxon>
        <taxon>Agaricales</taxon>
        <taxon>Marasmiineae</taxon>
        <taxon>Mycenaceae</taxon>
        <taxon>Mycena</taxon>
    </lineage>
</organism>